<dbReference type="SUPFAM" id="SSF143034">
    <property type="entry name" value="L35p-like"/>
    <property type="match status" value="1"/>
</dbReference>
<accession>A0ABT9VGW7</accession>
<evidence type="ECO:0000313" key="7">
    <source>
        <dbReference type="EMBL" id="MDQ0160212.1"/>
    </source>
</evidence>
<feature type="compositionally biased region" description="Basic residues" evidence="6">
    <location>
        <begin position="33"/>
        <end position="45"/>
    </location>
</feature>
<dbReference type="InterPro" id="IPR021137">
    <property type="entry name" value="Ribosomal_bL35-like"/>
</dbReference>
<dbReference type="RefSeq" id="WP_167260664.1">
    <property type="nucleotide sequence ID" value="NZ_JAUSTQ010000009.1"/>
</dbReference>
<gene>
    <name evidence="4" type="primary">rpmI</name>
    <name evidence="7" type="ORF">J2S77_002214</name>
</gene>
<evidence type="ECO:0000313" key="8">
    <source>
        <dbReference type="Proteomes" id="UP001224359"/>
    </source>
</evidence>
<dbReference type="GO" id="GO:0005840">
    <property type="term" value="C:ribosome"/>
    <property type="evidence" value="ECO:0007669"/>
    <property type="project" value="UniProtKB-KW"/>
</dbReference>
<evidence type="ECO:0000256" key="4">
    <source>
        <dbReference type="HAMAP-Rule" id="MF_00514"/>
    </source>
</evidence>
<dbReference type="PANTHER" id="PTHR33343">
    <property type="entry name" value="54S RIBOSOMAL PROTEIN BL35M"/>
    <property type="match status" value="1"/>
</dbReference>
<name>A0ABT9VGW7_9BACI</name>
<dbReference type="InterPro" id="IPR018265">
    <property type="entry name" value="Ribosomal_bL35_CS"/>
</dbReference>
<dbReference type="Pfam" id="PF01632">
    <property type="entry name" value="Ribosomal_L35p"/>
    <property type="match status" value="1"/>
</dbReference>
<organism evidence="7 8">
    <name type="scientific">Alkalibacillus salilacus</name>
    <dbReference type="NCBI Taxonomy" id="284582"/>
    <lineage>
        <taxon>Bacteria</taxon>
        <taxon>Bacillati</taxon>
        <taxon>Bacillota</taxon>
        <taxon>Bacilli</taxon>
        <taxon>Bacillales</taxon>
        <taxon>Bacillaceae</taxon>
        <taxon>Alkalibacillus</taxon>
    </lineage>
</organism>
<comment type="caution">
    <text evidence="7">The sequence shown here is derived from an EMBL/GenBank/DDBJ whole genome shotgun (WGS) entry which is preliminary data.</text>
</comment>
<dbReference type="Proteomes" id="UP001224359">
    <property type="component" value="Unassembled WGS sequence"/>
</dbReference>
<feature type="region of interest" description="Disordered" evidence="6">
    <location>
        <begin position="1"/>
        <end position="65"/>
    </location>
</feature>
<proteinExistence type="inferred from homology"/>
<dbReference type="InterPro" id="IPR037229">
    <property type="entry name" value="Ribosomal_bL35_sf"/>
</dbReference>
<dbReference type="Gene3D" id="4.10.410.60">
    <property type="match status" value="1"/>
</dbReference>
<dbReference type="PANTHER" id="PTHR33343:SF1">
    <property type="entry name" value="LARGE RIBOSOMAL SUBUNIT PROTEIN BL35M"/>
    <property type="match status" value="1"/>
</dbReference>
<feature type="compositionally biased region" description="Basic and acidic residues" evidence="6">
    <location>
        <begin position="49"/>
        <end position="58"/>
    </location>
</feature>
<sequence>MPKMKTHKSSQKRFKKTGTGKFKRSHAFTSHLFRNKSKDQKRRLAKQTTVDKSDEARLNKLMPYK</sequence>
<evidence type="ECO:0000256" key="2">
    <source>
        <dbReference type="ARBA" id="ARBA00022980"/>
    </source>
</evidence>
<keyword evidence="2 4" id="KW-0689">Ribosomal protein</keyword>
<reference evidence="7 8" key="1">
    <citation type="submission" date="2023-07" db="EMBL/GenBank/DDBJ databases">
        <title>Genomic Encyclopedia of Type Strains, Phase IV (KMG-IV): sequencing the most valuable type-strain genomes for metagenomic binning, comparative biology and taxonomic classification.</title>
        <authorList>
            <person name="Goeker M."/>
        </authorList>
    </citation>
    <scope>NUCLEOTIDE SEQUENCE [LARGE SCALE GENOMIC DNA]</scope>
    <source>
        <strain evidence="7 8">DSM 16460</strain>
    </source>
</reference>
<keyword evidence="8" id="KW-1185">Reference proteome</keyword>
<evidence type="ECO:0000256" key="6">
    <source>
        <dbReference type="SAM" id="MobiDB-lite"/>
    </source>
</evidence>
<protein>
    <recommendedName>
        <fullName evidence="4">Large ribosomal subunit protein bL35</fullName>
    </recommendedName>
</protein>
<evidence type="ECO:0000256" key="5">
    <source>
        <dbReference type="RuleBase" id="RU000568"/>
    </source>
</evidence>
<evidence type="ECO:0000256" key="3">
    <source>
        <dbReference type="ARBA" id="ARBA00023274"/>
    </source>
</evidence>
<evidence type="ECO:0000256" key="1">
    <source>
        <dbReference type="ARBA" id="ARBA00006598"/>
    </source>
</evidence>
<dbReference type="PROSITE" id="PS00936">
    <property type="entry name" value="RIBOSOMAL_L35"/>
    <property type="match status" value="1"/>
</dbReference>
<feature type="compositionally biased region" description="Basic residues" evidence="6">
    <location>
        <begin position="1"/>
        <end position="26"/>
    </location>
</feature>
<dbReference type="NCBIfam" id="TIGR00001">
    <property type="entry name" value="rpmI_bact"/>
    <property type="match status" value="1"/>
</dbReference>
<dbReference type="EMBL" id="JAUSTQ010000009">
    <property type="protein sequence ID" value="MDQ0160212.1"/>
    <property type="molecule type" value="Genomic_DNA"/>
</dbReference>
<dbReference type="PRINTS" id="PR00064">
    <property type="entry name" value="RIBOSOMALL35"/>
</dbReference>
<dbReference type="HAMAP" id="MF_00514">
    <property type="entry name" value="Ribosomal_bL35"/>
    <property type="match status" value="1"/>
</dbReference>
<dbReference type="InterPro" id="IPR001706">
    <property type="entry name" value="Ribosomal_bL35"/>
</dbReference>
<comment type="similarity">
    <text evidence="1 4 5">Belongs to the bacterial ribosomal protein bL35 family.</text>
</comment>
<keyword evidence="3 4" id="KW-0687">Ribonucleoprotein</keyword>